<feature type="transmembrane region" description="Helical" evidence="2">
    <location>
        <begin position="6"/>
        <end position="32"/>
    </location>
</feature>
<sequence length="313" mass="34978">MALFLVAFFITPSIVMILILAISVFAMLVYVPATIGLTARLKVTQWDRAWGEVVYLVFQATLWLANAIVGGIVGGPSYCSERLYELGKIGGTSKYSYEPITSIQTLCNGFSAQIALSSIHVVALLLWIWWIYKTVTKLSLRKSASNPEKSLWNISVGELMRRDIRYNRKYDEEESPNGVTPFVILPQSPNSQDEQITSNVSVEPERDIGPYIPPPPYQNSYESTSPRNIIPETPSLTNINSASPINPNYASDARIPQSPTNESTSEGTDPMVTSPSTQTVVKNEQQIEQRTTLRRAMDEKEDSKDVIRRALQR</sequence>
<reference evidence="3" key="3">
    <citation type="submission" date="2016-07" db="EMBL/GenBank/DDBJ databases">
        <title>Evolution of pathogenesis and genome organization in the Tremellales.</title>
        <authorList>
            <person name="Cuomo C."/>
            <person name="Litvintseva A."/>
            <person name="Heitman J."/>
            <person name="Chen Y."/>
            <person name="Sun S."/>
            <person name="Springer D."/>
            <person name="Dromer F."/>
            <person name="Young S."/>
            <person name="Zeng Q."/>
            <person name="Chapman S."/>
            <person name="Gujja S."/>
            <person name="Saif S."/>
            <person name="Birren B."/>
        </authorList>
    </citation>
    <scope>NUCLEOTIDE SEQUENCE</scope>
    <source>
        <strain evidence="3">CBS 10737</strain>
    </source>
</reference>
<feature type="compositionally biased region" description="Polar residues" evidence="1">
    <location>
        <begin position="235"/>
        <end position="249"/>
    </location>
</feature>
<dbReference type="Proteomes" id="UP000094020">
    <property type="component" value="Chromosome 10"/>
</dbReference>
<reference evidence="4" key="2">
    <citation type="submission" date="2013-07" db="EMBL/GenBank/DDBJ databases">
        <authorList>
            <consortium name="The Broad Institute Genome Sequencing Platform"/>
            <person name="Cuomo C."/>
            <person name="Litvintseva A."/>
            <person name="Chen Y."/>
            <person name="Heitman J."/>
            <person name="Sun S."/>
            <person name="Springer D."/>
            <person name="Dromer F."/>
            <person name="Young S.K."/>
            <person name="Zeng Q."/>
            <person name="Gargeya S."/>
            <person name="Fitzgerald M."/>
            <person name="Abouelleil A."/>
            <person name="Alvarado L."/>
            <person name="Berlin A.M."/>
            <person name="Chapman S.B."/>
            <person name="Dewar J."/>
            <person name="Goldberg J."/>
            <person name="Griggs A."/>
            <person name="Gujja S."/>
            <person name="Hansen M."/>
            <person name="Howarth C."/>
            <person name="Imamovic A."/>
            <person name="Larimer J."/>
            <person name="McCowan C."/>
            <person name="Murphy C."/>
            <person name="Pearson M."/>
            <person name="Priest M."/>
            <person name="Roberts A."/>
            <person name="Saif S."/>
            <person name="Shea T."/>
            <person name="Sykes S."/>
            <person name="Wortman J."/>
            <person name="Nusbaum C."/>
            <person name="Birren B."/>
        </authorList>
    </citation>
    <scope>NUCLEOTIDE SEQUENCE</scope>
    <source>
        <strain evidence="4">CBS 10737</strain>
    </source>
</reference>
<evidence type="ECO:0000313" key="4">
    <source>
        <dbReference type="EMBL" id="WWC73177.1"/>
    </source>
</evidence>
<keyword evidence="2" id="KW-0812">Transmembrane</keyword>
<keyword evidence="2" id="KW-1133">Transmembrane helix</keyword>
<dbReference type="EMBL" id="KI894013">
    <property type="protein sequence ID" value="OCF48534.1"/>
    <property type="molecule type" value="Genomic_DNA"/>
</dbReference>
<reference evidence="3" key="1">
    <citation type="submission" date="2013-07" db="EMBL/GenBank/DDBJ databases">
        <title>The Genome Sequence of Cryptococcus pinus CBS10737.</title>
        <authorList>
            <consortium name="The Broad Institute Genome Sequencing Platform"/>
            <person name="Cuomo C."/>
            <person name="Litvintseva A."/>
            <person name="Chen Y."/>
            <person name="Heitman J."/>
            <person name="Sun S."/>
            <person name="Springer D."/>
            <person name="Dromer F."/>
            <person name="Young S.K."/>
            <person name="Zeng Q."/>
            <person name="Gargeya S."/>
            <person name="Fitzgerald M."/>
            <person name="Abouelleil A."/>
            <person name="Alvarado L."/>
            <person name="Berlin A.M."/>
            <person name="Chapman S.B."/>
            <person name="Dewar J."/>
            <person name="Goldberg J."/>
            <person name="Griggs A."/>
            <person name="Gujja S."/>
            <person name="Hansen M."/>
            <person name="Howarth C."/>
            <person name="Imamovic A."/>
            <person name="Larimer J."/>
            <person name="McCowan C."/>
            <person name="Murphy C."/>
            <person name="Pearson M."/>
            <person name="Priest M."/>
            <person name="Roberts A."/>
            <person name="Saif S."/>
            <person name="Shea T."/>
            <person name="Sykes S."/>
            <person name="Wortman J."/>
            <person name="Nusbaum C."/>
            <person name="Birren B."/>
        </authorList>
    </citation>
    <scope>NUCLEOTIDE SEQUENCE [LARGE SCALE GENOMIC DNA]</scope>
    <source>
        <strain evidence="3">CBS 10737</strain>
    </source>
</reference>
<evidence type="ECO:0000256" key="1">
    <source>
        <dbReference type="SAM" id="MobiDB-lite"/>
    </source>
</evidence>
<feature type="compositionally biased region" description="Basic and acidic residues" evidence="1">
    <location>
        <begin position="295"/>
        <end position="313"/>
    </location>
</feature>
<proteinExistence type="predicted"/>
<feature type="compositionally biased region" description="Polar residues" evidence="1">
    <location>
        <begin position="187"/>
        <end position="201"/>
    </location>
</feature>
<gene>
    <name evidence="3" type="ORF">I206_05313</name>
    <name evidence="4" type="ORF">I206_107143</name>
</gene>
<evidence type="ECO:0000256" key="2">
    <source>
        <dbReference type="SAM" id="Phobius"/>
    </source>
</evidence>
<feature type="region of interest" description="Disordered" evidence="1">
    <location>
        <begin position="171"/>
        <end position="223"/>
    </location>
</feature>
<dbReference type="AlphaFoldDB" id="A0A1B9HZ54"/>
<evidence type="ECO:0000313" key="3">
    <source>
        <dbReference type="EMBL" id="OCF48534.1"/>
    </source>
</evidence>
<dbReference type="GeneID" id="30173682"/>
<name>A0A1B9HZ54_9TREE</name>
<dbReference type="RefSeq" id="XP_019009753.1">
    <property type="nucleotide sequence ID" value="XM_019157035.1"/>
</dbReference>
<dbReference type="OrthoDB" id="2599167at2759"/>
<feature type="region of interest" description="Disordered" evidence="1">
    <location>
        <begin position="235"/>
        <end position="313"/>
    </location>
</feature>
<feature type="transmembrane region" description="Helical" evidence="2">
    <location>
        <begin position="53"/>
        <end position="73"/>
    </location>
</feature>
<keyword evidence="5" id="KW-1185">Reference proteome</keyword>
<organism evidence="3">
    <name type="scientific">Kwoniella pini CBS 10737</name>
    <dbReference type="NCBI Taxonomy" id="1296096"/>
    <lineage>
        <taxon>Eukaryota</taxon>
        <taxon>Fungi</taxon>
        <taxon>Dikarya</taxon>
        <taxon>Basidiomycota</taxon>
        <taxon>Agaricomycotina</taxon>
        <taxon>Tremellomycetes</taxon>
        <taxon>Tremellales</taxon>
        <taxon>Cryptococcaceae</taxon>
        <taxon>Kwoniella</taxon>
    </lineage>
</organism>
<dbReference type="EMBL" id="CP144528">
    <property type="protein sequence ID" value="WWC73177.1"/>
    <property type="molecule type" value="Genomic_DNA"/>
</dbReference>
<protein>
    <submittedName>
        <fullName evidence="3">Uncharacterized protein</fullName>
    </submittedName>
</protein>
<dbReference type="KEGG" id="kpin:30173682"/>
<evidence type="ECO:0000313" key="5">
    <source>
        <dbReference type="Proteomes" id="UP000094020"/>
    </source>
</evidence>
<feature type="compositionally biased region" description="Polar residues" evidence="1">
    <location>
        <begin position="257"/>
        <end position="290"/>
    </location>
</feature>
<feature type="transmembrane region" description="Helical" evidence="2">
    <location>
        <begin position="110"/>
        <end position="132"/>
    </location>
</feature>
<accession>A0A1B9HZ54</accession>
<reference evidence="4" key="4">
    <citation type="submission" date="2024-02" db="EMBL/GenBank/DDBJ databases">
        <title>Comparative genomics of Cryptococcus and Kwoniella reveals pathogenesis evolution and contrasting modes of karyotype evolution via chromosome fusion or intercentromeric recombination.</title>
        <authorList>
            <person name="Coelho M.A."/>
            <person name="David-Palma M."/>
            <person name="Shea T."/>
            <person name="Bowers K."/>
            <person name="McGinley-Smith S."/>
            <person name="Mohammad A.W."/>
            <person name="Gnirke A."/>
            <person name="Yurkov A.M."/>
            <person name="Nowrousian M."/>
            <person name="Sun S."/>
            <person name="Cuomo C.A."/>
            <person name="Heitman J."/>
        </authorList>
    </citation>
    <scope>NUCLEOTIDE SEQUENCE</scope>
    <source>
        <strain evidence="4">CBS 10737</strain>
    </source>
</reference>
<keyword evidence="2" id="KW-0472">Membrane</keyword>